<reference evidence="4 5" key="1">
    <citation type="submission" date="2018-11" db="EMBL/GenBank/DDBJ databases">
        <title>Complete Genome Sequence of Vbrio mediterranei 117-T6: a Potential Pathogen Bacteria Isolated from the Conchocelis of Pyropia.</title>
        <authorList>
            <person name="Liu Q."/>
        </authorList>
    </citation>
    <scope>NUCLEOTIDE SEQUENCE [LARGE SCALE GENOMIC DNA]</scope>
    <source>
        <strain evidence="4 5">117-T6</strain>
    </source>
</reference>
<feature type="transmembrane region" description="Helical" evidence="1">
    <location>
        <begin position="198"/>
        <end position="219"/>
    </location>
</feature>
<feature type="transmembrane region" description="Helical" evidence="1">
    <location>
        <begin position="36"/>
        <end position="54"/>
    </location>
</feature>
<name>A0A3G4VFW3_9VIBR</name>
<gene>
    <name evidence="4" type="ORF">ECB94_20600</name>
</gene>
<dbReference type="Proteomes" id="UP000279760">
    <property type="component" value="Chromosome 2"/>
</dbReference>
<protein>
    <submittedName>
        <fullName evidence="4">DUF2318 domain-containing protein</fullName>
    </submittedName>
</protein>
<feature type="domain" description="Membrane iron-sulfur containing protein FtrD-like" evidence="3">
    <location>
        <begin position="304"/>
        <end position="405"/>
    </location>
</feature>
<dbReference type="InterPro" id="IPR007029">
    <property type="entry name" value="YHS_dom"/>
</dbReference>
<evidence type="ECO:0000259" key="2">
    <source>
        <dbReference type="Pfam" id="PF04945"/>
    </source>
</evidence>
<accession>A0A3G4VFW3</accession>
<evidence type="ECO:0000313" key="5">
    <source>
        <dbReference type="Proteomes" id="UP000279760"/>
    </source>
</evidence>
<dbReference type="AlphaFoldDB" id="A0A3G4VFW3"/>
<feature type="transmembrane region" description="Helical" evidence="1">
    <location>
        <begin position="6"/>
        <end position="24"/>
    </location>
</feature>
<evidence type="ECO:0000259" key="3">
    <source>
        <dbReference type="Pfam" id="PF10080"/>
    </source>
</evidence>
<feature type="transmembrane region" description="Helical" evidence="1">
    <location>
        <begin position="60"/>
        <end position="80"/>
    </location>
</feature>
<dbReference type="InterPro" id="IPR018758">
    <property type="entry name" value="FtrD-like"/>
</dbReference>
<feature type="domain" description="YHS" evidence="2">
    <location>
        <begin position="414"/>
        <end position="456"/>
    </location>
</feature>
<keyword evidence="1" id="KW-0472">Membrane</keyword>
<sequence length="467" mass="51791">MSFYLSQVLLVYLLPALLFGAIWATHSTRMYKHQVGWVLLSLFSGALLFFLLPFSQVNILTVSTSYLAILLLTVVASLLFSIPPRILIVLQSLTTLLASFMWAKVAKLTMLSTTNVINTELILNVTAIILGFLAIAFIHVTSSLTVTALSKGARRFLIVLLLVIAALPLSGEIILASMKLSIVGLDRGLLAYVSKVTNFSWVTSYAVLIISSLCLCYFYRSQIQPLKTQISHTSLAIERRKQQARLNSAKHKVTFNLATLAAVLIALLYWDLVASQPIHRSEAQRMEMATDGRVHIPIDEHLIDGKLHRFDWVASDGKVVRFFVIDRFAGEKKFGVVFDACMLCGDAGYAQVGDQVVCLACGVHIFIPSIGKPGGCNPIPMPDWRVENNEIVVTQATLESGLKYFSEVVEVMATDPVNGKQISNMDAEHSYSFSGKTYFFTSEDSYETFREDPWKYSDVKPVNPLGD</sequence>
<feature type="transmembrane region" description="Helical" evidence="1">
    <location>
        <begin position="87"/>
        <end position="105"/>
    </location>
</feature>
<dbReference type="Pfam" id="PF04945">
    <property type="entry name" value="YHS"/>
    <property type="match status" value="1"/>
</dbReference>
<evidence type="ECO:0000256" key="1">
    <source>
        <dbReference type="SAM" id="Phobius"/>
    </source>
</evidence>
<organism evidence="4 5">
    <name type="scientific">Vibrio mediterranei</name>
    <dbReference type="NCBI Taxonomy" id="689"/>
    <lineage>
        <taxon>Bacteria</taxon>
        <taxon>Pseudomonadati</taxon>
        <taxon>Pseudomonadota</taxon>
        <taxon>Gammaproteobacteria</taxon>
        <taxon>Vibrionales</taxon>
        <taxon>Vibrionaceae</taxon>
        <taxon>Vibrio</taxon>
    </lineage>
</organism>
<dbReference type="EMBL" id="CP033578">
    <property type="protein sequence ID" value="AYV23686.1"/>
    <property type="molecule type" value="Genomic_DNA"/>
</dbReference>
<feature type="transmembrane region" description="Helical" evidence="1">
    <location>
        <begin position="125"/>
        <end position="149"/>
    </location>
</feature>
<dbReference type="Pfam" id="PF10080">
    <property type="entry name" value="FtrD-like"/>
    <property type="match status" value="1"/>
</dbReference>
<feature type="transmembrane region" description="Helical" evidence="1">
    <location>
        <begin position="156"/>
        <end position="178"/>
    </location>
</feature>
<keyword evidence="1" id="KW-0812">Transmembrane</keyword>
<evidence type="ECO:0000313" key="4">
    <source>
        <dbReference type="EMBL" id="AYV23686.1"/>
    </source>
</evidence>
<proteinExistence type="predicted"/>
<feature type="transmembrane region" description="Helical" evidence="1">
    <location>
        <begin position="253"/>
        <end position="270"/>
    </location>
</feature>
<dbReference type="RefSeq" id="WP_124941570.1">
    <property type="nucleotide sequence ID" value="NZ_CP033578.1"/>
</dbReference>
<keyword evidence="1" id="KW-1133">Transmembrane helix</keyword>